<dbReference type="EMBL" id="FOTS01000052">
    <property type="protein sequence ID" value="SFM18847.1"/>
    <property type="molecule type" value="Genomic_DNA"/>
</dbReference>
<sequence length="340" mass="38534">MINFIDISKTFTMKKQQTNALDHVSLQVRAGDIFGVIGFSGAGKSTLLRMVNGLETPTGGRIEVDGQDINTLSFSELRQVRKRIGMIFQQFNLLNSKTVYDNIAIPLRLNRVGEKEIRARVSELLEFVGLSDKVNAYPNQLSGGQKQRVGIARALATNPSILLCDEATSALDPETTDSILRLLEKINRELKITILIVTHEIHVIQRICNKVAVMEHGRVIEWGSVLDVFSNPQQEITKKFVQTVIADKIPDSIVQKLQGDRRNYKILRLQFLGENVRDNVLYRINKDFDVETNILFASVNELQQTVLGIFVIQVIGESPEIERVMDYIRNQQLSWQEVMI</sequence>
<dbReference type="STRING" id="1123291.SAMN04490355_105213"/>
<dbReference type="Gene3D" id="3.40.50.300">
    <property type="entry name" value="P-loop containing nucleotide triphosphate hydrolases"/>
    <property type="match status" value="1"/>
</dbReference>
<protein>
    <submittedName>
        <fullName evidence="10">D-methionine transport system ATP-binding protein</fullName>
    </submittedName>
</protein>
<dbReference type="InterPro" id="IPR027417">
    <property type="entry name" value="P-loop_NTPase"/>
</dbReference>
<dbReference type="InterPro" id="IPR041701">
    <property type="entry name" value="MetN_ABC"/>
</dbReference>
<dbReference type="SUPFAM" id="SSF52540">
    <property type="entry name" value="P-loop containing nucleoside triphosphate hydrolases"/>
    <property type="match status" value="1"/>
</dbReference>
<evidence type="ECO:0000256" key="4">
    <source>
        <dbReference type="ARBA" id="ARBA00022741"/>
    </source>
</evidence>
<dbReference type="InterPro" id="IPR018449">
    <property type="entry name" value="NIL_domain"/>
</dbReference>
<dbReference type="AlphaFoldDB" id="A0A1I4NU77"/>
<keyword evidence="3" id="KW-1003">Cell membrane</keyword>
<evidence type="ECO:0000259" key="9">
    <source>
        <dbReference type="PROSITE" id="PS50893"/>
    </source>
</evidence>
<dbReference type="FunFam" id="3.40.50.300:FF:000056">
    <property type="entry name" value="Cell division ATP-binding protein FtsE"/>
    <property type="match status" value="1"/>
</dbReference>
<keyword evidence="7" id="KW-0029">Amino-acid transport</keyword>
<keyword evidence="8" id="KW-0472">Membrane</keyword>
<dbReference type="PROSITE" id="PS50893">
    <property type="entry name" value="ABC_TRANSPORTER_2"/>
    <property type="match status" value="1"/>
</dbReference>
<keyword evidence="5 10" id="KW-0067">ATP-binding</keyword>
<dbReference type="CDD" id="cd03258">
    <property type="entry name" value="ABC_MetN_methionine_transporter"/>
    <property type="match status" value="1"/>
</dbReference>
<dbReference type="PROSITE" id="PS00211">
    <property type="entry name" value="ABC_TRANSPORTER_1"/>
    <property type="match status" value="1"/>
</dbReference>
<evidence type="ECO:0000256" key="5">
    <source>
        <dbReference type="ARBA" id="ARBA00022840"/>
    </source>
</evidence>
<evidence type="ECO:0000256" key="3">
    <source>
        <dbReference type="ARBA" id="ARBA00022475"/>
    </source>
</evidence>
<dbReference type="GO" id="GO:0005886">
    <property type="term" value="C:plasma membrane"/>
    <property type="evidence" value="ECO:0007669"/>
    <property type="project" value="UniProtKB-ARBA"/>
</dbReference>
<dbReference type="GO" id="GO:0016887">
    <property type="term" value="F:ATP hydrolysis activity"/>
    <property type="evidence" value="ECO:0007669"/>
    <property type="project" value="InterPro"/>
</dbReference>
<dbReference type="RefSeq" id="WP_090942371.1">
    <property type="nucleotide sequence ID" value="NZ_FOTS01000052.1"/>
</dbReference>
<dbReference type="InterPro" id="IPR017871">
    <property type="entry name" value="ABC_transporter-like_CS"/>
</dbReference>
<organism evidence="10 11">
    <name type="scientific">Pelosinus propionicus DSM 13327</name>
    <dbReference type="NCBI Taxonomy" id="1123291"/>
    <lineage>
        <taxon>Bacteria</taxon>
        <taxon>Bacillati</taxon>
        <taxon>Bacillota</taxon>
        <taxon>Negativicutes</taxon>
        <taxon>Selenomonadales</taxon>
        <taxon>Sporomusaceae</taxon>
        <taxon>Pelosinus</taxon>
    </lineage>
</organism>
<comment type="similarity">
    <text evidence="1">Belongs to the ABC transporter superfamily.</text>
</comment>
<keyword evidence="11" id="KW-1185">Reference proteome</keyword>
<accession>A0A1I4NU77</accession>
<dbReference type="Proteomes" id="UP000199520">
    <property type="component" value="Unassembled WGS sequence"/>
</dbReference>
<keyword evidence="2" id="KW-0813">Transport</keyword>
<evidence type="ECO:0000256" key="2">
    <source>
        <dbReference type="ARBA" id="ARBA00022448"/>
    </source>
</evidence>
<dbReference type="InterPro" id="IPR003593">
    <property type="entry name" value="AAA+_ATPase"/>
</dbReference>
<feature type="domain" description="ABC transporter" evidence="9">
    <location>
        <begin position="2"/>
        <end position="241"/>
    </location>
</feature>
<dbReference type="InterPro" id="IPR045865">
    <property type="entry name" value="ACT-like_dom_sf"/>
</dbReference>
<dbReference type="PANTHER" id="PTHR43166:SF30">
    <property type="entry name" value="METHIONINE IMPORT ATP-BINDING PROTEIN METN"/>
    <property type="match status" value="1"/>
</dbReference>
<evidence type="ECO:0000256" key="6">
    <source>
        <dbReference type="ARBA" id="ARBA00022967"/>
    </source>
</evidence>
<proteinExistence type="inferred from homology"/>
<dbReference type="InterPro" id="IPR050086">
    <property type="entry name" value="MetN_ABC_transporter-like"/>
</dbReference>
<dbReference type="GO" id="GO:0006865">
    <property type="term" value="P:amino acid transport"/>
    <property type="evidence" value="ECO:0007669"/>
    <property type="project" value="UniProtKB-KW"/>
</dbReference>
<evidence type="ECO:0000256" key="1">
    <source>
        <dbReference type="ARBA" id="ARBA00005417"/>
    </source>
</evidence>
<dbReference type="OrthoDB" id="9772862at2"/>
<dbReference type="SUPFAM" id="SSF55021">
    <property type="entry name" value="ACT-like"/>
    <property type="match status" value="1"/>
</dbReference>
<evidence type="ECO:0000313" key="10">
    <source>
        <dbReference type="EMBL" id="SFM18847.1"/>
    </source>
</evidence>
<evidence type="ECO:0000313" key="11">
    <source>
        <dbReference type="Proteomes" id="UP000199520"/>
    </source>
</evidence>
<evidence type="ECO:0000256" key="7">
    <source>
        <dbReference type="ARBA" id="ARBA00022970"/>
    </source>
</evidence>
<reference evidence="11" key="1">
    <citation type="submission" date="2016-10" db="EMBL/GenBank/DDBJ databases">
        <authorList>
            <person name="Varghese N."/>
            <person name="Submissions S."/>
        </authorList>
    </citation>
    <scope>NUCLEOTIDE SEQUENCE [LARGE SCALE GENOMIC DNA]</scope>
    <source>
        <strain evidence="11">DSM 13327</strain>
    </source>
</reference>
<gene>
    <name evidence="10" type="ORF">SAMN04490355_105213</name>
</gene>
<evidence type="ECO:0000256" key="8">
    <source>
        <dbReference type="ARBA" id="ARBA00023136"/>
    </source>
</evidence>
<dbReference type="SMART" id="SM00930">
    <property type="entry name" value="NIL"/>
    <property type="match status" value="1"/>
</dbReference>
<name>A0A1I4NU77_9FIRM</name>
<dbReference type="Pfam" id="PF09383">
    <property type="entry name" value="NIL"/>
    <property type="match status" value="1"/>
</dbReference>
<dbReference type="Pfam" id="PF00005">
    <property type="entry name" value="ABC_tran"/>
    <property type="match status" value="1"/>
</dbReference>
<keyword evidence="4" id="KW-0547">Nucleotide-binding</keyword>
<dbReference type="GO" id="GO:0005524">
    <property type="term" value="F:ATP binding"/>
    <property type="evidence" value="ECO:0007669"/>
    <property type="project" value="UniProtKB-KW"/>
</dbReference>
<keyword evidence="6" id="KW-1278">Translocase</keyword>
<dbReference type="PANTHER" id="PTHR43166">
    <property type="entry name" value="AMINO ACID IMPORT ATP-BINDING PROTEIN"/>
    <property type="match status" value="1"/>
</dbReference>
<dbReference type="SMART" id="SM00382">
    <property type="entry name" value="AAA"/>
    <property type="match status" value="1"/>
</dbReference>
<dbReference type="Gene3D" id="3.30.70.260">
    <property type="match status" value="1"/>
</dbReference>
<dbReference type="InterPro" id="IPR003439">
    <property type="entry name" value="ABC_transporter-like_ATP-bd"/>
</dbReference>